<dbReference type="EMBL" id="MEUF01000008">
    <property type="protein sequence ID" value="OGC36713.1"/>
    <property type="molecule type" value="Genomic_DNA"/>
</dbReference>
<dbReference type="NCBIfam" id="NF005208">
    <property type="entry name" value="PRK06676.1"/>
    <property type="match status" value="1"/>
</dbReference>
<evidence type="ECO:0000256" key="3">
    <source>
        <dbReference type="ARBA" id="ARBA00023274"/>
    </source>
</evidence>
<dbReference type="InterPro" id="IPR012340">
    <property type="entry name" value="NA-bd_OB-fold"/>
</dbReference>
<feature type="compositionally biased region" description="Basic and acidic residues" evidence="5">
    <location>
        <begin position="23"/>
        <end position="37"/>
    </location>
</feature>
<feature type="domain" description="S1 motif" evidence="6">
    <location>
        <begin position="99"/>
        <end position="166"/>
    </location>
</feature>
<dbReference type="STRING" id="1802583.A2311_04115"/>
<feature type="region of interest" description="Disordered" evidence="5">
    <location>
        <begin position="1"/>
        <end position="84"/>
    </location>
</feature>
<keyword evidence="3" id="KW-0687">Ribonucleoprotein</keyword>
<dbReference type="InterPro" id="IPR035104">
    <property type="entry name" value="Ribosomal_protein_S1-like"/>
</dbReference>
<dbReference type="PROSITE" id="PS50126">
    <property type="entry name" value="S1"/>
    <property type="match status" value="4"/>
</dbReference>
<dbReference type="Proteomes" id="UP000178951">
    <property type="component" value="Unassembled WGS sequence"/>
</dbReference>
<evidence type="ECO:0000256" key="1">
    <source>
        <dbReference type="ARBA" id="ARBA00006767"/>
    </source>
</evidence>
<keyword evidence="2" id="KW-0689">Ribosomal protein</keyword>
<dbReference type="InterPro" id="IPR050437">
    <property type="entry name" value="Ribos_protein_bS1-like"/>
</dbReference>
<proteinExistence type="inferred from homology"/>
<dbReference type="SMART" id="SM00316">
    <property type="entry name" value="S1"/>
    <property type="match status" value="4"/>
</dbReference>
<dbReference type="InterPro" id="IPR003029">
    <property type="entry name" value="S1_domain"/>
</dbReference>
<protein>
    <recommendedName>
        <fullName evidence="6">S1 motif domain-containing protein</fullName>
    </recommendedName>
</protein>
<dbReference type="GO" id="GO:0005737">
    <property type="term" value="C:cytoplasm"/>
    <property type="evidence" value="ECO:0007669"/>
    <property type="project" value="UniProtKB-ARBA"/>
</dbReference>
<dbReference type="CDD" id="cd04465">
    <property type="entry name" value="S1_RPS1_repeat_ec2_hs2"/>
    <property type="match status" value="1"/>
</dbReference>
<dbReference type="Gene3D" id="2.40.50.140">
    <property type="entry name" value="Nucleic acid-binding proteins"/>
    <property type="match status" value="4"/>
</dbReference>
<accession>A0A1F4TXD9</accession>
<evidence type="ECO:0000256" key="2">
    <source>
        <dbReference type="ARBA" id="ARBA00022980"/>
    </source>
</evidence>
<dbReference type="FunFam" id="2.40.50.140:FF:000103">
    <property type="entry name" value="protein RRP5 homolog"/>
    <property type="match status" value="1"/>
</dbReference>
<comment type="caution">
    <text evidence="7">The sequence shown here is derived from an EMBL/GenBank/DDBJ whole genome shotgun (WGS) entry which is preliminary data.</text>
</comment>
<comment type="similarity">
    <text evidence="1">Belongs to the bacterial ribosomal protein bS1 family.</text>
</comment>
<evidence type="ECO:0000256" key="5">
    <source>
        <dbReference type="SAM" id="MobiDB-lite"/>
    </source>
</evidence>
<dbReference type="GO" id="GO:0006412">
    <property type="term" value="P:translation"/>
    <property type="evidence" value="ECO:0007669"/>
    <property type="project" value="TreeGrafter"/>
</dbReference>
<gene>
    <name evidence="7" type="ORF">A2311_04115</name>
</gene>
<organism evidence="7 8">
    <name type="scientific">candidate division WOR-1 bacterium RIFOXYB2_FULL_48_7</name>
    <dbReference type="NCBI Taxonomy" id="1802583"/>
    <lineage>
        <taxon>Bacteria</taxon>
        <taxon>Bacillati</taxon>
        <taxon>Saganbacteria</taxon>
    </lineage>
</organism>
<feature type="domain" description="S1 motif" evidence="6">
    <location>
        <begin position="184"/>
        <end position="250"/>
    </location>
</feature>
<dbReference type="GO" id="GO:0003729">
    <property type="term" value="F:mRNA binding"/>
    <property type="evidence" value="ECO:0007669"/>
    <property type="project" value="TreeGrafter"/>
</dbReference>
<feature type="compositionally biased region" description="Acidic residues" evidence="5">
    <location>
        <begin position="468"/>
        <end position="480"/>
    </location>
</feature>
<dbReference type="CDD" id="cd05687">
    <property type="entry name" value="S1_RPS1_repeat_ec1_hs1"/>
    <property type="match status" value="1"/>
</dbReference>
<dbReference type="PANTHER" id="PTHR10724:SF7">
    <property type="entry name" value="SMALL RIBOSOMAL SUBUNIT PROTEIN BS1C"/>
    <property type="match status" value="1"/>
</dbReference>
<feature type="region of interest" description="Disordered" evidence="5">
    <location>
        <begin position="461"/>
        <end position="480"/>
    </location>
</feature>
<evidence type="ECO:0000256" key="4">
    <source>
        <dbReference type="ARBA" id="ARBA00025604"/>
    </source>
</evidence>
<dbReference type="GO" id="GO:0003735">
    <property type="term" value="F:structural constituent of ribosome"/>
    <property type="evidence" value="ECO:0007669"/>
    <property type="project" value="TreeGrafter"/>
</dbReference>
<dbReference type="CDD" id="cd05688">
    <property type="entry name" value="S1_RPS1_repeat_ec3"/>
    <property type="match status" value="1"/>
</dbReference>
<reference evidence="7 8" key="1">
    <citation type="journal article" date="2016" name="Nat. Commun.">
        <title>Thousands of microbial genomes shed light on interconnected biogeochemical processes in an aquifer system.</title>
        <authorList>
            <person name="Anantharaman K."/>
            <person name="Brown C.T."/>
            <person name="Hug L.A."/>
            <person name="Sharon I."/>
            <person name="Castelle C.J."/>
            <person name="Probst A.J."/>
            <person name="Thomas B.C."/>
            <person name="Singh A."/>
            <person name="Wilkins M.J."/>
            <person name="Karaoz U."/>
            <person name="Brodie E.L."/>
            <person name="Williams K.H."/>
            <person name="Hubbard S.S."/>
            <person name="Banfield J.F."/>
        </authorList>
    </citation>
    <scope>NUCLEOTIDE SEQUENCE [LARGE SCALE GENOMIC DNA]</scope>
</reference>
<name>A0A1F4TXD9_UNCSA</name>
<dbReference type="PRINTS" id="PR00681">
    <property type="entry name" value="RIBOSOMALS1"/>
</dbReference>
<evidence type="ECO:0000313" key="8">
    <source>
        <dbReference type="Proteomes" id="UP000178951"/>
    </source>
</evidence>
<evidence type="ECO:0000313" key="7">
    <source>
        <dbReference type="EMBL" id="OGC36713.1"/>
    </source>
</evidence>
<feature type="domain" description="S1 motif" evidence="6">
    <location>
        <begin position="271"/>
        <end position="339"/>
    </location>
</feature>
<dbReference type="FunFam" id="2.40.50.140:FF:000051">
    <property type="entry name" value="RNA-binding transcriptional accessory protein"/>
    <property type="match status" value="1"/>
</dbReference>
<comment type="function">
    <text evidence="4">Binds mRNA; thus facilitating recognition of the initiation point. It is needed to translate mRNA with a short Shine-Dalgarno (SD) purine-rich sequence.</text>
</comment>
<dbReference type="Pfam" id="PF00575">
    <property type="entry name" value="S1"/>
    <property type="match status" value="4"/>
</dbReference>
<feature type="domain" description="S1 motif" evidence="6">
    <location>
        <begin position="356"/>
        <end position="425"/>
    </location>
</feature>
<dbReference type="AlphaFoldDB" id="A0A1F4TXD9"/>
<sequence>MNNYSGTQFDKSKGDAGLSEVEELIRQTLEDSKKLEKPANQPAAPVSEPPKDDFKATVLPSQPAKPKPAAPIAPQQIVKPQEKSAPTSYEATFKEYQIGDIVQGKVLKVDQSGVLVDIKYKADGLILNEELSDHPGSSQSLKPGETIYCLIENLENKEGYVVLSQKKADFERKWKVAAEAYRNRTVLEAKVLQALKGGLVVDSDGLRGFVPASQVGKSGEETLESFAGKTIPVKVIDVNRRQGKIVMSHKLAAGDKDKLVASKLFEELEVGQVRKGKVANLKQFGAFVDLGGVEGLIHLSELSWKRVKHPSELLKTGDEIEVLVIGVDKVNRKVSLGLKELQADPWANAAELYKPGQVIKAKVLRFAKFGAFVELEHGLEGLIHLSELSKEHIKTPDEAIKIGDTVDVKVLRVIPEEQKIGLSIKALLVEKDKQALKEAAATADNKKVTIADMVADKERAKAEKEAELAEEGEEEQAPIE</sequence>
<dbReference type="SUPFAM" id="SSF50249">
    <property type="entry name" value="Nucleic acid-binding proteins"/>
    <property type="match status" value="4"/>
</dbReference>
<evidence type="ECO:0000259" key="6">
    <source>
        <dbReference type="PROSITE" id="PS50126"/>
    </source>
</evidence>
<dbReference type="PANTHER" id="PTHR10724">
    <property type="entry name" value="30S RIBOSOMAL PROTEIN S1"/>
    <property type="match status" value="1"/>
</dbReference>